<dbReference type="Proteomes" id="UP000321805">
    <property type="component" value="Chromosome"/>
</dbReference>
<dbReference type="KEGG" id="bsol:FSW04_04560"/>
<dbReference type="InterPro" id="IPR007899">
    <property type="entry name" value="CHAD_dom"/>
</dbReference>
<gene>
    <name evidence="2" type="ORF">FSW04_04560</name>
</gene>
<dbReference type="AlphaFoldDB" id="A0A5B8U1W7"/>
<dbReference type="PROSITE" id="PS51708">
    <property type="entry name" value="CHAD"/>
    <property type="match status" value="1"/>
</dbReference>
<sequence length="519" mass="55637">MSAAAHHYLLPDGAGLAAAQALLAGHLRLDADPTESVSCTWYDTFDGRLHARGLQLVAQDGRLLLLDAAGVQVAAGPPPAPGAPAPAEHLMADDLPAGRLRDAVAPLIAMRALTAIARTRSRRRALRVTDDEAKTVVRLVAEEPSVLAGGGPPRRLAGRLTVAGVRGYDRALAAARAAIEDGAGLRAAPESLADEAVRAGGGVPGGVSSKLRVALDPSERADAAAVRLLAPLVTVIRLNLPGTLADVDTEFLHDLRVAVRRTRSAQRQLRHVFPAGELDAHRRAFRRLQQVTGPSRDLDVSLLDFDHLVGGLPGSAPADIEPLRGVLADRREAERTRMVRALRAPATAAALDGWEALLERLVHAPEDDRRDAARPIVAVAGRRIAKVHGRMVRDGRRIDATSPPEALHELRKSGKELRYLLEFFASLFPPEVVKPMVRGLKDLQDTLGRHQDRDVQVAMLRGLAGDVSAAPSGTAALIAMGSLIDRLAHEQVLARAEFAERFAAFCERAPRSLVRRTFR</sequence>
<evidence type="ECO:0000313" key="3">
    <source>
        <dbReference type="Proteomes" id="UP000321805"/>
    </source>
</evidence>
<dbReference type="SMART" id="SM00880">
    <property type="entry name" value="CHAD"/>
    <property type="match status" value="1"/>
</dbReference>
<keyword evidence="3" id="KW-1185">Reference proteome</keyword>
<feature type="domain" description="CHAD" evidence="1">
    <location>
        <begin position="218"/>
        <end position="511"/>
    </location>
</feature>
<protein>
    <submittedName>
        <fullName evidence="2">CHAD domain-containing protein</fullName>
    </submittedName>
</protein>
<dbReference type="PANTHER" id="PTHR39339">
    <property type="entry name" value="SLR1444 PROTEIN"/>
    <property type="match status" value="1"/>
</dbReference>
<dbReference type="OrthoDB" id="9777271at2"/>
<reference evidence="2 3" key="1">
    <citation type="journal article" date="2018" name="J. Microbiol.">
        <title>Baekduia soli gen. nov., sp. nov., a novel bacterium isolated from the soil of Baekdu Mountain and proposal of a novel family name, Baekduiaceae fam. nov.</title>
        <authorList>
            <person name="An D.S."/>
            <person name="Siddiqi M.Z."/>
            <person name="Kim K.H."/>
            <person name="Yu H.S."/>
            <person name="Im W.T."/>
        </authorList>
    </citation>
    <scope>NUCLEOTIDE SEQUENCE [LARGE SCALE GENOMIC DNA]</scope>
    <source>
        <strain evidence="2 3">BR7-21</strain>
    </source>
</reference>
<dbReference type="Pfam" id="PF05235">
    <property type="entry name" value="CHAD"/>
    <property type="match status" value="1"/>
</dbReference>
<dbReference type="InterPro" id="IPR038186">
    <property type="entry name" value="CHAD_dom_sf"/>
</dbReference>
<accession>A0A5B8U1W7</accession>
<proteinExistence type="predicted"/>
<dbReference type="RefSeq" id="WP_146916721.1">
    <property type="nucleotide sequence ID" value="NZ_CP042430.1"/>
</dbReference>
<dbReference type="Gene3D" id="1.40.20.10">
    <property type="entry name" value="CHAD domain"/>
    <property type="match status" value="1"/>
</dbReference>
<name>A0A5B8U1W7_9ACTN</name>
<dbReference type="PANTHER" id="PTHR39339:SF1">
    <property type="entry name" value="CHAD DOMAIN-CONTAINING PROTEIN"/>
    <property type="match status" value="1"/>
</dbReference>
<dbReference type="EMBL" id="CP042430">
    <property type="protein sequence ID" value="QEC46932.1"/>
    <property type="molecule type" value="Genomic_DNA"/>
</dbReference>
<evidence type="ECO:0000259" key="1">
    <source>
        <dbReference type="PROSITE" id="PS51708"/>
    </source>
</evidence>
<organism evidence="2 3">
    <name type="scientific">Baekduia soli</name>
    <dbReference type="NCBI Taxonomy" id="496014"/>
    <lineage>
        <taxon>Bacteria</taxon>
        <taxon>Bacillati</taxon>
        <taxon>Actinomycetota</taxon>
        <taxon>Thermoleophilia</taxon>
        <taxon>Solirubrobacterales</taxon>
        <taxon>Baekduiaceae</taxon>
        <taxon>Baekduia</taxon>
    </lineage>
</organism>
<evidence type="ECO:0000313" key="2">
    <source>
        <dbReference type="EMBL" id="QEC46932.1"/>
    </source>
</evidence>